<keyword evidence="2" id="KW-1185">Reference proteome</keyword>
<sequence length="273" mass="31702">METKKLFKSKDERLFSTQIGDLLKLWANPPGVTNVEIYRLIKERQCGTFRQVAFSFIGIFVVTQEIPEFFEGVEVTEEETDYVETSTATISPLVTATVEAHSFSYNDLCQEILMHTGFCRPTASPPPSAIQELRATIRVLPPQILLHCSCFTACLIFKMPVLIRLEPANYDWRKLLHVKDSYISYSEALFVWKLYVALVREQEIVVDFQMQPRYFVIILDNYLMFCYAGTLARKQALYIESLDFHKKLYALCIHYYHLHRIHGKEEAHVILAD</sequence>
<dbReference type="AlphaFoldDB" id="A0A2U1NRW3"/>
<proteinExistence type="predicted"/>
<name>A0A2U1NRW3_ARTAN</name>
<dbReference type="OrthoDB" id="3596986at2759"/>
<organism evidence="1 2">
    <name type="scientific">Artemisia annua</name>
    <name type="common">Sweet wormwood</name>
    <dbReference type="NCBI Taxonomy" id="35608"/>
    <lineage>
        <taxon>Eukaryota</taxon>
        <taxon>Viridiplantae</taxon>
        <taxon>Streptophyta</taxon>
        <taxon>Embryophyta</taxon>
        <taxon>Tracheophyta</taxon>
        <taxon>Spermatophyta</taxon>
        <taxon>Magnoliopsida</taxon>
        <taxon>eudicotyledons</taxon>
        <taxon>Gunneridae</taxon>
        <taxon>Pentapetalae</taxon>
        <taxon>asterids</taxon>
        <taxon>campanulids</taxon>
        <taxon>Asterales</taxon>
        <taxon>Asteraceae</taxon>
        <taxon>Asteroideae</taxon>
        <taxon>Anthemideae</taxon>
        <taxon>Artemisiinae</taxon>
        <taxon>Artemisia</taxon>
    </lineage>
</organism>
<gene>
    <name evidence="1" type="ORF">CTI12_AA235770</name>
</gene>
<protein>
    <submittedName>
        <fullName evidence="1">RXT3-like protein</fullName>
    </submittedName>
</protein>
<evidence type="ECO:0000313" key="2">
    <source>
        <dbReference type="Proteomes" id="UP000245207"/>
    </source>
</evidence>
<reference evidence="1 2" key="1">
    <citation type="journal article" date="2018" name="Mol. Plant">
        <title>The genome of Artemisia annua provides insight into the evolution of Asteraceae family and artemisinin biosynthesis.</title>
        <authorList>
            <person name="Shen Q."/>
            <person name="Zhang L."/>
            <person name="Liao Z."/>
            <person name="Wang S."/>
            <person name="Yan T."/>
            <person name="Shi P."/>
            <person name="Liu M."/>
            <person name="Fu X."/>
            <person name="Pan Q."/>
            <person name="Wang Y."/>
            <person name="Lv Z."/>
            <person name="Lu X."/>
            <person name="Zhang F."/>
            <person name="Jiang W."/>
            <person name="Ma Y."/>
            <person name="Chen M."/>
            <person name="Hao X."/>
            <person name="Li L."/>
            <person name="Tang Y."/>
            <person name="Lv G."/>
            <person name="Zhou Y."/>
            <person name="Sun X."/>
            <person name="Brodelius P.E."/>
            <person name="Rose J.K.C."/>
            <person name="Tang K."/>
        </authorList>
    </citation>
    <scope>NUCLEOTIDE SEQUENCE [LARGE SCALE GENOMIC DNA]</scope>
    <source>
        <strain evidence="2">cv. Huhao1</strain>
        <tissue evidence="1">Leaf</tissue>
    </source>
</reference>
<dbReference type="Proteomes" id="UP000245207">
    <property type="component" value="Unassembled WGS sequence"/>
</dbReference>
<comment type="caution">
    <text evidence="1">The sequence shown here is derived from an EMBL/GenBank/DDBJ whole genome shotgun (WGS) entry which is preliminary data.</text>
</comment>
<dbReference type="EMBL" id="PKPP01002288">
    <property type="protein sequence ID" value="PWA76259.1"/>
    <property type="molecule type" value="Genomic_DNA"/>
</dbReference>
<accession>A0A2U1NRW3</accession>
<dbReference type="STRING" id="35608.A0A2U1NRW3"/>
<evidence type="ECO:0000313" key="1">
    <source>
        <dbReference type="EMBL" id="PWA76259.1"/>
    </source>
</evidence>